<keyword evidence="2 9" id="KW-0732">Signal</keyword>
<dbReference type="SUPFAM" id="SSF53474">
    <property type="entry name" value="alpha/beta-Hydrolases"/>
    <property type="match status" value="1"/>
</dbReference>
<evidence type="ECO:0000256" key="2">
    <source>
        <dbReference type="ARBA" id="ARBA00022729"/>
    </source>
</evidence>
<dbReference type="FunFam" id="3.40.50.1820:FF:000057">
    <property type="entry name" value="Lipase"/>
    <property type="match status" value="1"/>
</dbReference>
<dbReference type="Pfam" id="PF00561">
    <property type="entry name" value="Abhydrolase_1"/>
    <property type="match status" value="1"/>
</dbReference>
<protein>
    <recommendedName>
        <fullName evidence="7">Lipase</fullName>
    </recommendedName>
</protein>
<evidence type="ECO:0000256" key="7">
    <source>
        <dbReference type="PIRNR" id="PIRNR000862"/>
    </source>
</evidence>
<dbReference type="GO" id="GO:0016042">
    <property type="term" value="P:lipid catabolic process"/>
    <property type="evidence" value="ECO:0007669"/>
    <property type="project" value="UniProtKB-KW"/>
</dbReference>
<dbReference type="EMBL" id="JANTQA010000070">
    <property type="protein sequence ID" value="KAJ3426091.1"/>
    <property type="molecule type" value="Genomic_DNA"/>
</dbReference>
<feature type="domain" description="AB hydrolase-1" evidence="10">
    <location>
        <begin position="65"/>
        <end position="374"/>
    </location>
</feature>
<dbReference type="Gene3D" id="3.40.50.1820">
    <property type="entry name" value="alpha/beta hydrolase"/>
    <property type="match status" value="1"/>
</dbReference>
<keyword evidence="5" id="KW-0443">Lipid metabolism</keyword>
<evidence type="ECO:0000313" key="12">
    <source>
        <dbReference type="Proteomes" id="UP001146793"/>
    </source>
</evidence>
<evidence type="ECO:0000256" key="4">
    <source>
        <dbReference type="ARBA" id="ARBA00022963"/>
    </source>
</evidence>
<evidence type="ECO:0000256" key="1">
    <source>
        <dbReference type="ARBA" id="ARBA00010701"/>
    </source>
</evidence>
<dbReference type="InterPro" id="IPR000073">
    <property type="entry name" value="AB_hydrolase_1"/>
</dbReference>
<name>A0AAV7Y8D8_9EUKA</name>
<evidence type="ECO:0000256" key="6">
    <source>
        <dbReference type="ARBA" id="ARBA00023180"/>
    </source>
</evidence>
<comment type="similarity">
    <text evidence="1 7">Belongs to the AB hydrolase superfamily. Lipase family.</text>
</comment>
<comment type="caution">
    <text evidence="11">The sequence shown here is derived from an EMBL/GenBank/DDBJ whole genome shotgun (WGS) entry which is preliminary data.</text>
</comment>
<gene>
    <name evidence="11" type="ORF">M0812_28539</name>
</gene>
<evidence type="ECO:0000256" key="8">
    <source>
        <dbReference type="PIRSR" id="PIRSR000862-1"/>
    </source>
</evidence>
<sequence>MKVLSIIVVLLTLIYFSLFRNPLPDIQRNVCERIRSKNYPCELLNTTTEDGFVIGIHHLSNPGGKPILLWHGMLQNAATWAMNFPNQDLIYLLHDAGFDVYLGNARGTIYSQKHNSLDPKNDSKEYWERCEFDYGSRYDLPAVIDYILENTGYQKLGYVGHSRGSTLMSVLLTEKPEYSYKVNLYVALSPPVFVAHTKSPAIRLINQALKNLYVNDLFSLFGVHSLGIKNPVLIKMFTEVCKTTPIVCEFAVFMFAGWDFDNFNRTRIPIYISNPETIPIQDLNHGLQCVNKGLFGKYDFGSEKNIEIYGQATAPLYDLSKIPHDGTKWMIYYGGNDIMVVPEDVDTLVKELDPCVLYSKPIFLPKFSHLDFVWGTNANKFIYYDVVKAMLKQDFGKISK</sequence>
<evidence type="ECO:0000256" key="3">
    <source>
        <dbReference type="ARBA" id="ARBA00022801"/>
    </source>
</evidence>
<evidence type="ECO:0000256" key="5">
    <source>
        <dbReference type="ARBA" id="ARBA00023098"/>
    </source>
</evidence>
<evidence type="ECO:0000313" key="11">
    <source>
        <dbReference type="EMBL" id="KAJ3426091.1"/>
    </source>
</evidence>
<evidence type="ECO:0000256" key="9">
    <source>
        <dbReference type="SAM" id="SignalP"/>
    </source>
</evidence>
<keyword evidence="3 7" id="KW-0378">Hydrolase</keyword>
<organism evidence="11 12">
    <name type="scientific">Anaeramoeba flamelloides</name>
    <dbReference type="NCBI Taxonomy" id="1746091"/>
    <lineage>
        <taxon>Eukaryota</taxon>
        <taxon>Metamonada</taxon>
        <taxon>Anaeramoebidae</taxon>
        <taxon>Anaeramoeba</taxon>
    </lineage>
</organism>
<dbReference type="AlphaFoldDB" id="A0AAV7Y8D8"/>
<keyword evidence="4 7" id="KW-0442">Lipid degradation</keyword>
<accession>A0AAV7Y8D8</accession>
<feature type="chain" id="PRO_5044012285" description="Lipase" evidence="9">
    <location>
        <begin position="20"/>
        <end position="400"/>
    </location>
</feature>
<dbReference type="PIRSF" id="PIRSF000862">
    <property type="entry name" value="Steryl_ester_lip"/>
    <property type="match status" value="1"/>
</dbReference>
<dbReference type="GO" id="GO:0016788">
    <property type="term" value="F:hydrolase activity, acting on ester bonds"/>
    <property type="evidence" value="ECO:0007669"/>
    <property type="project" value="InterPro"/>
</dbReference>
<evidence type="ECO:0000259" key="10">
    <source>
        <dbReference type="Pfam" id="PF00561"/>
    </source>
</evidence>
<feature type="active site" description="Nucleophile" evidence="8">
    <location>
        <position position="162"/>
    </location>
</feature>
<dbReference type="InterPro" id="IPR025483">
    <property type="entry name" value="Lipase_euk"/>
</dbReference>
<feature type="active site" description="Charge relay system" evidence="8">
    <location>
        <position position="337"/>
    </location>
</feature>
<dbReference type="Proteomes" id="UP001146793">
    <property type="component" value="Unassembled WGS sequence"/>
</dbReference>
<reference evidence="11" key="1">
    <citation type="submission" date="2022-08" db="EMBL/GenBank/DDBJ databases">
        <title>Novel sulphate-reducing endosymbionts in the free-living metamonad Anaeramoeba.</title>
        <authorList>
            <person name="Jerlstrom-Hultqvist J."/>
            <person name="Cepicka I."/>
            <person name="Gallot-Lavallee L."/>
            <person name="Salas-Leiva D."/>
            <person name="Curtis B.A."/>
            <person name="Zahonova K."/>
            <person name="Pipaliya S."/>
            <person name="Dacks J."/>
            <person name="Roger A.J."/>
        </authorList>
    </citation>
    <scope>NUCLEOTIDE SEQUENCE</scope>
    <source>
        <strain evidence="11">Busselton2</strain>
    </source>
</reference>
<feature type="active site" description="Charge relay system" evidence="8">
    <location>
        <position position="369"/>
    </location>
</feature>
<feature type="signal peptide" evidence="9">
    <location>
        <begin position="1"/>
        <end position="19"/>
    </location>
</feature>
<proteinExistence type="inferred from homology"/>
<dbReference type="InterPro" id="IPR029058">
    <property type="entry name" value="AB_hydrolase_fold"/>
</dbReference>
<dbReference type="PANTHER" id="PTHR11005">
    <property type="entry name" value="LYSOSOMAL ACID LIPASE-RELATED"/>
    <property type="match status" value="1"/>
</dbReference>
<keyword evidence="6" id="KW-0325">Glycoprotein</keyword>